<dbReference type="InterPro" id="IPR026590">
    <property type="entry name" value="Ssirtuin_cat_dom"/>
</dbReference>
<feature type="compositionally biased region" description="Basic residues" evidence="6">
    <location>
        <begin position="1206"/>
        <end position="1217"/>
    </location>
</feature>
<feature type="domain" description="Deacetylase sirtuin-type" evidence="7">
    <location>
        <begin position="406"/>
        <end position="697"/>
    </location>
</feature>
<keyword evidence="2" id="KW-0808">Transferase</keyword>
<accession>A0A4V2JW40</accession>
<dbReference type="InterPro" id="IPR003000">
    <property type="entry name" value="Sirtuin"/>
</dbReference>
<evidence type="ECO:0000256" key="3">
    <source>
        <dbReference type="ARBA" id="ARBA00023027"/>
    </source>
</evidence>
<evidence type="ECO:0000313" key="9">
    <source>
        <dbReference type="Proteomes" id="UP000291404"/>
    </source>
</evidence>
<keyword evidence="4" id="KW-0479">Metal-binding</keyword>
<dbReference type="InterPro" id="IPR026591">
    <property type="entry name" value="Sirtuin_cat_small_dom_sf"/>
</dbReference>
<feature type="compositionally biased region" description="Acidic residues" evidence="6">
    <location>
        <begin position="344"/>
        <end position="354"/>
    </location>
</feature>
<feature type="binding site" evidence="4">
    <location>
        <position position="576"/>
    </location>
    <ligand>
        <name>Zn(2+)</name>
        <dbReference type="ChEBI" id="CHEBI:29105"/>
    </ligand>
</feature>
<dbReference type="GO" id="GO:0005634">
    <property type="term" value="C:nucleus"/>
    <property type="evidence" value="ECO:0007669"/>
    <property type="project" value="TreeGrafter"/>
</dbReference>
<feature type="region of interest" description="Disordered" evidence="6">
    <location>
        <begin position="220"/>
        <end position="321"/>
    </location>
</feature>
<evidence type="ECO:0000256" key="2">
    <source>
        <dbReference type="ARBA" id="ARBA00022679"/>
    </source>
</evidence>
<evidence type="ECO:0000313" key="8">
    <source>
        <dbReference type="EMBL" id="TBU06512.1"/>
    </source>
</evidence>
<feature type="region of interest" description="Disordered" evidence="6">
    <location>
        <begin position="338"/>
        <end position="357"/>
    </location>
</feature>
<evidence type="ECO:0000256" key="5">
    <source>
        <dbReference type="SAM" id="Coils"/>
    </source>
</evidence>
<feature type="active site" description="Proton acceptor" evidence="4">
    <location>
        <position position="543"/>
    </location>
</feature>
<evidence type="ECO:0000259" key="7">
    <source>
        <dbReference type="PROSITE" id="PS50305"/>
    </source>
</evidence>
<feature type="compositionally biased region" description="Basic and acidic residues" evidence="6">
    <location>
        <begin position="1235"/>
        <end position="1253"/>
    </location>
</feature>
<keyword evidence="3" id="KW-0520">NAD</keyword>
<feature type="binding site" evidence="4">
    <location>
        <position position="554"/>
    </location>
    <ligand>
        <name>Zn(2+)</name>
        <dbReference type="ChEBI" id="CHEBI:29105"/>
    </ligand>
</feature>
<dbReference type="SUPFAM" id="SSF52467">
    <property type="entry name" value="DHS-like NAD/FAD-binding domain"/>
    <property type="match status" value="1"/>
</dbReference>
<comment type="similarity">
    <text evidence="1">Belongs to the sirtuin family. Class I subfamily.</text>
</comment>
<dbReference type="Gene3D" id="3.40.50.1220">
    <property type="entry name" value="TPP-binding domain"/>
    <property type="match status" value="1"/>
</dbReference>
<keyword evidence="9" id="KW-1185">Reference proteome</keyword>
<feature type="region of interest" description="Disordered" evidence="6">
    <location>
        <begin position="1158"/>
        <end position="1256"/>
    </location>
</feature>
<sequence length="1280" mass="150601">MLVLRTEEQISKYLETFVPKKRNIKRLFKRILNQKLKNNSILKFIIYLQKTGIYKKYVSKYLIQNYYIFDISGLYLCSEEEKVRKVFCNYNISKTIYSFKNFLFDENFYLFGNNFEYFDDPKSPFLLDLYGICQQIPQTEDSWTLTLTTPEHLMCLVRNVNFKNLLLFKLWYYKIEVEKPDEIFKNFIEIDQLWKTWRKIGFPKQEELLKYKEICKFEENDKENEGDNRRDEEGIDRRGKESRIEERNKDKGNEERGEEGIDGRDKEGRIEERNKDKGNKDKGNKDKGNKDKGNKERGKESRIEEGNKERGKEGRIEENEDKIVEEEHKIIYQILPPNTSLINNEEDQTSDSEERESKDLYLKRMYIFTPQNERPNVSNEDLSRRKSNSTLYGFDEHLNILLTDIEGKEDSSLFIRGEMIFNNKRVVIITGAGISVNSGIPDFRSKNGIFNEIKQSLKVQGSDLFTYRYSIQPETRPKYLKFIYKLKELTDESKPTETHNFFVKYKNFNKKMHIYTQNIDGLEEKAGLIFSKESKNTEIIYLHGNMKFLKCSYCGYQIPFTKTENSKFKISEEIECINCLEREKKRKENHQRSTPIGVMNTTIIHYYQSHPESSFISEMVSKDTDLNLFIVMGTSLQIYGIKKIVKYFGFSNRNNKGVSIYVNKEEPRSEFKDVFDFQWKGDCDEFCKEILNLLETKPIETNESHSSILKIKETTKNEKNIRKSFDKLTISQKKSLEKSIDQPKVQKGIKKEIKEETKKEICKEIKKDVYKEMKKGICKEIENKKDIFEDNKKESEKEIEKEIHKGIKNETQEEIIKETQVESKKDVYKETQEDIIKETQEDIKKEIIKEIQEDIKKDVYKEIIISSESKVKTCKYLSKIQELSTPKKPFTIKIKKKPEIKNKNLIKNKEISINSNNFHEKQIQNKISETNFNTKNFENETKVSNFVKNKNKNNTKQKMKNKSEIIFTNEYSTITKVHSDSSEEKLFIFDKCESSKIEGMDCDDLKMGEQSDEKNEENGNTEKKKTQENLKISIDDVKNVVRNIADLSSNAYIMESKPETVNKVDYVDSNTESSNCFMSKYSNTENLNCSEADTNVIREYTVEETDSVDQESEEEKQTEYFFSPEIIIDENNSPVEEDQCYGELIDEKEFHEVNETEIKISESQIESSINHTGDEKTEDEQEQDVAIKTRPKRKSSKRFSTSYYRTTKKTGNKKKKSIPASKQKINESEVISEPVDNKKPLTTENSEDYKREGSFVVGEPTKEKGIKAFTKVVSKETNEK</sequence>
<reference evidence="8 9" key="1">
    <citation type="submission" date="2017-12" db="EMBL/GenBank/DDBJ databases">
        <authorList>
            <person name="Pombert J.-F."/>
            <person name="Haag K.L."/>
            <person name="Ebert D."/>
        </authorList>
    </citation>
    <scope>NUCLEOTIDE SEQUENCE [LARGE SCALE GENOMIC DNA]</scope>
    <source>
        <strain evidence="8">BE-OM-2</strain>
    </source>
</reference>
<dbReference type="Gene3D" id="3.30.1600.10">
    <property type="entry name" value="SIR2/SIRT2 'Small Domain"/>
    <property type="match status" value="1"/>
</dbReference>
<dbReference type="InterPro" id="IPR029035">
    <property type="entry name" value="DHS-like_NAD/FAD-binding_dom"/>
</dbReference>
<dbReference type="InterPro" id="IPR050134">
    <property type="entry name" value="NAD-dep_sirtuin_deacylases"/>
</dbReference>
<dbReference type="PANTHER" id="PTHR11085:SF8">
    <property type="entry name" value="NAD-DEPENDENT HISTONE DEACETYLASE HST3"/>
    <property type="match status" value="1"/>
</dbReference>
<feature type="binding site" evidence="4">
    <location>
        <position position="551"/>
    </location>
    <ligand>
        <name>Zn(2+)</name>
        <dbReference type="ChEBI" id="CHEBI:29105"/>
    </ligand>
</feature>
<feature type="coiled-coil region" evidence="5">
    <location>
        <begin position="778"/>
        <end position="805"/>
    </location>
</feature>
<evidence type="ECO:0000256" key="6">
    <source>
        <dbReference type="SAM" id="MobiDB-lite"/>
    </source>
</evidence>
<gene>
    <name evidence="8" type="ORF">CWI36_0436p0020</name>
</gene>
<evidence type="ECO:0000256" key="4">
    <source>
        <dbReference type="PROSITE-ProRule" id="PRU00236"/>
    </source>
</evidence>
<protein>
    <submittedName>
        <fullName evidence="8">Sir2-like telomeric silencing protein</fullName>
    </submittedName>
</protein>
<dbReference type="STRING" id="148818.A0A4V2JW40"/>
<dbReference type="AlphaFoldDB" id="A0A4V2JW40"/>
<evidence type="ECO:0000256" key="1">
    <source>
        <dbReference type="ARBA" id="ARBA00006924"/>
    </source>
</evidence>
<dbReference type="PROSITE" id="PS50305">
    <property type="entry name" value="SIRTUIN"/>
    <property type="match status" value="1"/>
</dbReference>
<dbReference type="Pfam" id="PF02146">
    <property type="entry name" value="SIR2"/>
    <property type="match status" value="1"/>
</dbReference>
<comment type="caution">
    <text evidence="8">The sequence shown here is derived from an EMBL/GenBank/DDBJ whole genome shotgun (WGS) entry which is preliminary data.</text>
</comment>
<dbReference type="VEuPathDB" id="MicrosporidiaDB:CWI39_0292p0020"/>
<dbReference type="Proteomes" id="UP000291404">
    <property type="component" value="Unassembled WGS sequence"/>
</dbReference>
<name>A0A4V2JW40_9MICR</name>
<feature type="binding site" evidence="4">
    <location>
        <position position="579"/>
    </location>
    <ligand>
        <name>Zn(2+)</name>
        <dbReference type="ChEBI" id="CHEBI:29105"/>
    </ligand>
</feature>
<feature type="region of interest" description="Disordered" evidence="6">
    <location>
        <begin position="1002"/>
        <end position="1027"/>
    </location>
</feature>
<keyword evidence="4" id="KW-0862">Zinc</keyword>
<dbReference type="VEuPathDB" id="MicrosporidiaDB:CWI36_0436p0020"/>
<dbReference type="GO" id="GO:0046872">
    <property type="term" value="F:metal ion binding"/>
    <property type="evidence" value="ECO:0007669"/>
    <property type="project" value="UniProtKB-KW"/>
</dbReference>
<dbReference type="PANTHER" id="PTHR11085">
    <property type="entry name" value="NAD-DEPENDENT PROTEIN DEACYLASE SIRTUIN-5, MITOCHONDRIAL-RELATED"/>
    <property type="match status" value="1"/>
</dbReference>
<keyword evidence="5" id="KW-0175">Coiled coil</keyword>
<dbReference type="GO" id="GO:0017136">
    <property type="term" value="F:histone deacetylase activity, NAD-dependent"/>
    <property type="evidence" value="ECO:0007669"/>
    <property type="project" value="TreeGrafter"/>
</dbReference>
<organism evidence="8 9">
    <name type="scientific">Hamiltosporidium magnivora</name>
    <dbReference type="NCBI Taxonomy" id="148818"/>
    <lineage>
        <taxon>Eukaryota</taxon>
        <taxon>Fungi</taxon>
        <taxon>Fungi incertae sedis</taxon>
        <taxon>Microsporidia</taxon>
        <taxon>Dubosqiidae</taxon>
        <taxon>Hamiltosporidium</taxon>
    </lineage>
</organism>
<proteinExistence type="inferred from homology"/>
<dbReference type="GO" id="GO:0070403">
    <property type="term" value="F:NAD+ binding"/>
    <property type="evidence" value="ECO:0007669"/>
    <property type="project" value="InterPro"/>
</dbReference>
<dbReference type="EMBL" id="PITI01000436">
    <property type="protein sequence ID" value="TBU06512.1"/>
    <property type="molecule type" value="Genomic_DNA"/>
</dbReference>